<name>A0A3M7TMX4_9BACI</name>
<comment type="caution">
    <text evidence="5">The sequence shown here is derived from an EMBL/GenBank/DDBJ whole genome shotgun (WGS) entry which is preliminary data.</text>
</comment>
<gene>
    <name evidence="5" type="ORF">EBO34_16920</name>
</gene>
<feature type="domain" description="Ketoreductase" evidence="4">
    <location>
        <begin position="11"/>
        <end position="176"/>
    </location>
</feature>
<dbReference type="GO" id="GO:0016491">
    <property type="term" value="F:oxidoreductase activity"/>
    <property type="evidence" value="ECO:0007669"/>
    <property type="project" value="UniProtKB-KW"/>
</dbReference>
<dbReference type="PANTHER" id="PTHR44196:SF1">
    <property type="entry name" value="DEHYDROGENASE_REDUCTASE SDR FAMILY MEMBER 7B"/>
    <property type="match status" value="1"/>
</dbReference>
<evidence type="ECO:0000256" key="1">
    <source>
        <dbReference type="ARBA" id="ARBA00006484"/>
    </source>
</evidence>
<protein>
    <submittedName>
        <fullName evidence="5">SDR family oxidoreductase</fullName>
    </submittedName>
</protein>
<dbReference type="CDD" id="cd05233">
    <property type="entry name" value="SDR_c"/>
    <property type="match status" value="1"/>
</dbReference>
<dbReference type="SMART" id="SM00822">
    <property type="entry name" value="PKS_KR"/>
    <property type="match status" value="1"/>
</dbReference>
<sequence length="237" mass="25047">MKKGVNAMKDKVVVVTGGARGIGRSAVNMLVAEGAKAVALARSEETLAELKKDVPEAGTYVCDVSVEQQVNETMESILVEYGRIDVLVNNAGVGIWKTVEEMTEEDWDAQINTNLKGVFLTSKAVFSKMKAQGGGHIINVASDLGYTSIERGGAYCASKWGLLGFTGTLLKEGAPFGITVSTVSPGLVATDFGGVEAEKKQESGLTPETVASHIIQTIKTGEETGSVDVIVKPKPRR</sequence>
<dbReference type="PRINTS" id="PR00080">
    <property type="entry name" value="SDRFAMILY"/>
</dbReference>
<evidence type="ECO:0000256" key="2">
    <source>
        <dbReference type="ARBA" id="ARBA00023002"/>
    </source>
</evidence>
<evidence type="ECO:0000313" key="5">
    <source>
        <dbReference type="EMBL" id="RNA66885.1"/>
    </source>
</evidence>
<dbReference type="PRINTS" id="PR00081">
    <property type="entry name" value="GDHRDH"/>
</dbReference>
<comment type="similarity">
    <text evidence="1 3">Belongs to the short-chain dehydrogenases/reductases (SDR) family.</text>
</comment>
<accession>A0A3M7TMX4</accession>
<dbReference type="GO" id="GO:0008206">
    <property type="term" value="P:bile acid metabolic process"/>
    <property type="evidence" value="ECO:0007669"/>
    <property type="project" value="UniProtKB-ARBA"/>
</dbReference>
<dbReference type="EMBL" id="RHIB01000003">
    <property type="protein sequence ID" value="RNA66885.1"/>
    <property type="molecule type" value="Genomic_DNA"/>
</dbReference>
<proteinExistence type="inferred from homology"/>
<evidence type="ECO:0000259" key="4">
    <source>
        <dbReference type="SMART" id="SM00822"/>
    </source>
</evidence>
<reference evidence="5 6" key="1">
    <citation type="submission" date="2018-10" db="EMBL/GenBank/DDBJ databases">
        <title>Bacillus Keqinensis sp. nov., a moderately halophilic bacterium isolated from a saline-alkaline lake.</title>
        <authorList>
            <person name="Wang H."/>
        </authorList>
    </citation>
    <scope>NUCLEOTIDE SEQUENCE [LARGE SCALE GENOMIC DNA]</scope>
    <source>
        <strain evidence="5 6">KQ-3</strain>
    </source>
</reference>
<dbReference type="AlphaFoldDB" id="A0A3M7TMX4"/>
<dbReference type="PANTHER" id="PTHR44196">
    <property type="entry name" value="DEHYDROGENASE/REDUCTASE SDR FAMILY MEMBER 7B"/>
    <property type="match status" value="1"/>
</dbReference>
<dbReference type="InterPro" id="IPR002347">
    <property type="entry name" value="SDR_fam"/>
</dbReference>
<dbReference type="InterPro" id="IPR057326">
    <property type="entry name" value="KR_dom"/>
</dbReference>
<dbReference type="Proteomes" id="UP000278746">
    <property type="component" value="Unassembled WGS sequence"/>
</dbReference>
<dbReference type="GO" id="GO:0016020">
    <property type="term" value="C:membrane"/>
    <property type="evidence" value="ECO:0007669"/>
    <property type="project" value="TreeGrafter"/>
</dbReference>
<keyword evidence="6" id="KW-1185">Reference proteome</keyword>
<evidence type="ECO:0000313" key="6">
    <source>
        <dbReference type="Proteomes" id="UP000278746"/>
    </source>
</evidence>
<dbReference type="InterPro" id="IPR036291">
    <property type="entry name" value="NAD(P)-bd_dom_sf"/>
</dbReference>
<dbReference type="OrthoDB" id="9775296at2"/>
<dbReference type="Pfam" id="PF00106">
    <property type="entry name" value="adh_short"/>
    <property type="match status" value="1"/>
</dbReference>
<dbReference type="FunFam" id="3.40.50.720:FF:000084">
    <property type="entry name" value="Short-chain dehydrogenase reductase"/>
    <property type="match status" value="1"/>
</dbReference>
<evidence type="ECO:0000256" key="3">
    <source>
        <dbReference type="RuleBase" id="RU000363"/>
    </source>
</evidence>
<organism evidence="5 6">
    <name type="scientific">Alteribacter keqinensis</name>
    <dbReference type="NCBI Taxonomy" id="2483800"/>
    <lineage>
        <taxon>Bacteria</taxon>
        <taxon>Bacillati</taxon>
        <taxon>Bacillota</taxon>
        <taxon>Bacilli</taxon>
        <taxon>Bacillales</taxon>
        <taxon>Bacillaceae</taxon>
        <taxon>Alteribacter</taxon>
    </lineage>
</organism>
<dbReference type="SUPFAM" id="SSF51735">
    <property type="entry name" value="NAD(P)-binding Rossmann-fold domains"/>
    <property type="match status" value="1"/>
</dbReference>
<keyword evidence="2" id="KW-0560">Oxidoreductase</keyword>
<dbReference type="Gene3D" id="3.40.50.720">
    <property type="entry name" value="NAD(P)-binding Rossmann-like Domain"/>
    <property type="match status" value="1"/>
</dbReference>